<feature type="transmembrane region" description="Helical" evidence="7">
    <location>
        <begin position="335"/>
        <end position="368"/>
    </location>
</feature>
<proteinExistence type="inferred from homology"/>
<reference evidence="10 11" key="1">
    <citation type="submission" date="2014-05" db="EMBL/GenBank/DDBJ databases">
        <authorList>
            <person name="Daugherty S.C."/>
            <person name="Tallon L.J."/>
            <person name="Sadzewicz L."/>
            <person name="Kilian M."/>
            <person name="Tettelin H."/>
        </authorList>
    </citation>
    <scope>NUCLEOTIDE SEQUENCE [LARGE SCALE GENOMIC DNA]</scope>
    <source>
        <strain evidence="10 11">SK143</strain>
    </source>
</reference>
<keyword evidence="2" id="KW-1003">Cell membrane</keyword>
<dbReference type="InterPro" id="IPR050250">
    <property type="entry name" value="Macrolide_Exporter_MacB"/>
</dbReference>
<evidence type="ECO:0000259" key="8">
    <source>
        <dbReference type="Pfam" id="PF02687"/>
    </source>
</evidence>
<dbReference type="PANTHER" id="PTHR30572">
    <property type="entry name" value="MEMBRANE COMPONENT OF TRANSPORTER-RELATED"/>
    <property type="match status" value="1"/>
</dbReference>
<keyword evidence="4 7" id="KW-1133">Transmembrane helix</keyword>
<dbReference type="AlphaFoldDB" id="A0A081R596"/>
<comment type="caution">
    <text evidence="10">The sequence shown here is derived from an EMBL/GenBank/DDBJ whole genome shotgun (WGS) entry which is preliminary data.</text>
</comment>
<evidence type="ECO:0000256" key="7">
    <source>
        <dbReference type="SAM" id="Phobius"/>
    </source>
</evidence>
<dbReference type="Pfam" id="PF02687">
    <property type="entry name" value="FtsX"/>
    <property type="match status" value="1"/>
</dbReference>
<dbReference type="Pfam" id="PF12704">
    <property type="entry name" value="MacB_PCD"/>
    <property type="match status" value="1"/>
</dbReference>
<protein>
    <submittedName>
        <fullName evidence="10">FtsX-like permease family protein</fullName>
    </submittedName>
</protein>
<comment type="subcellular location">
    <subcellularLocation>
        <location evidence="1">Cell membrane</location>
        <topology evidence="1">Multi-pass membrane protein</topology>
    </subcellularLocation>
</comment>
<dbReference type="PANTHER" id="PTHR30572:SF4">
    <property type="entry name" value="ABC TRANSPORTER PERMEASE YTRF"/>
    <property type="match status" value="1"/>
</dbReference>
<organism evidence="10 11">
    <name type="scientific">Streptococcus oralis</name>
    <dbReference type="NCBI Taxonomy" id="1303"/>
    <lineage>
        <taxon>Bacteria</taxon>
        <taxon>Bacillati</taxon>
        <taxon>Bacillota</taxon>
        <taxon>Bacilli</taxon>
        <taxon>Lactobacillales</taxon>
        <taxon>Streptococcaceae</taxon>
        <taxon>Streptococcus</taxon>
    </lineage>
</organism>
<evidence type="ECO:0000256" key="2">
    <source>
        <dbReference type="ARBA" id="ARBA00022475"/>
    </source>
</evidence>
<dbReference type="InterPro" id="IPR025857">
    <property type="entry name" value="MacB_PCD"/>
</dbReference>
<comment type="similarity">
    <text evidence="6">Belongs to the ABC-4 integral membrane protein family.</text>
</comment>
<evidence type="ECO:0000259" key="9">
    <source>
        <dbReference type="Pfam" id="PF12704"/>
    </source>
</evidence>
<dbReference type="GO" id="GO:0022857">
    <property type="term" value="F:transmembrane transporter activity"/>
    <property type="evidence" value="ECO:0007669"/>
    <property type="project" value="TreeGrafter"/>
</dbReference>
<sequence>MQNLKFAFSSIMAHKMRSFLTMIGIIIGVSSVVVIMALGDSMSRQVNKNMTKSQKDIHVFFSPIKSKDGSFTQKQSALTVSGKEEDVHVEPPKPLESWVKEAAKLKGVDSYYVTNSTNVTLSYKDKKVERATLTGGNSTYMNAVENEIVAGRSLRPQDYKEFASVILLDEELAKSLFDSPEAAVNQVISVNEFSYRVIGVYTSNEAKTAKAFGIGGLPITTNISLAANFNTDEISNIVFRVNDTSLTQTLGPELARKLTEIAGLQQGEYQVADATAAFQEVQQLFGFMTTVISAIAGISLFVGGTGVMNIMLVSVTERTREIGLRKALGATRANILVQFLIESMILTLLGGVIGLGIAAGMTMLAGVLLQNMIAGIEVGVSLPIALFSLAVSASVGMVFGVLPANKASKLDPIEALRYE</sequence>
<dbReference type="EMBL" id="JPGB01000004">
    <property type="protein sequence ID" value="KEQ50369.1"/>
    <property type="molecule type" value="Genomic_DNA"/>
</dbReference>
<gene>
    <name evidence="10" type="ORF">SK143_0420</name>
</gene>
<evidence type="ECO:0000256" key="1">
    <source>
        <dbReference type="ARBA" id="ARBA00004651"/>
    </source>
</evidence>
<feature type="domain" description="MacB-like periplasmic core" evidence="9">
    <location>
        <begin position="18"/>
        <end position="251"/>
    </location>
</feature>
<feature type="transmembrane region" description="Helical" evidence="7">
    <location>
        <begin position="20"/>
        <end position="39"/>
    </location>
</feature>
<name>A0A081R596_STROR</name>
<accession>A0A081R596</accession>
<feature type="transmembrane region" description="Helical" evidence="7">
    <location>
        <begin position="380"/>
        <end position="402"/>
    </location>
</feature>
<keyword evidence="5 7" id="KW-0472">Membrane</keyword>
<dbReference type="RefSeq" id="WP_042902158.1">
    <property type="nucleotide sequence ID" value="NZ_JPGB01000004.1"/>
</dbReference>
<feature type="domain" description="ABC3 transporter permease C-terminal" evidence="8">
    <location>
        <begin position="294"/>
        <end position="412"/>
    </location>
</feature>
<dbReference type="STRING" id="1303.SORDD17_01226"/>
<evidence type="ECO:0000256" key="4">
    <source>
        <dbReference type="ARBA" id="ARBA00022989"/>
    </source>
</evidence>
<evidence type="ECO:0000256" key="3">
    <source>
        <dbReference type="ARBA" id="ARBA00022692"/>
    </source>
</evidence>
<evidence type="ECO:0000313" key="11">
    <source>
        <dbReference type="Proteomes" id="UP000028098"/>
    </source>
</evidence>
<evidence type="ECO:0000256" key="6">
    <source>
        <dbReference type="ARBA" id="ARBA00038076"/>
    </source>
</evidence>
<evidence type="ECO:0000256" key="5">
    <source>
        <dbReference type="ARBA" id="ARBA00023136"/>
    </source>
</evidence>
<dbReference type="InterPro" id="IPR003838">
    <property type="entry name" value="ABC3_permease_C"/>
</dbReference>
<evidence type="ECO:0000313" key="10">
    <source>
        <dbReference type="EMBL" id="KEQ50369.1"/>
    </source>
</evidence>
<keyword evidence="3 7" id="KW-0812">Transmembrane</keyword>
<dbReference type="PATRIC" id="fig|1303.44.peg.383"/>
<dbReference type="Proteomes" id="UP000028098">
    <property type="component" value="Unassembled WGS sequence"/>
</dbReference>
<dbReference type="GO" id="GO:0005886">
    <property type="term" value="C:plasma membrane"/>
    <property type="evidence" value="ECO:0007669"/>
    <property type="project" value="UniProtKB-SubCell"/>
</dbReference>
<feature type="transmembrane region" description="Helical" evidence="7">
    <location>
        <begin position="284"/>
        <end position="314"/>
    </location>
</feature>